<organism evidence="4 5">
    <name type="scientific">Microbacterium phyllosphaerae</name>
    <dbReference type="NCBI Taxonomy" id="124798"/>
    <lineage>
        <taxon>Bacteria</taxon>
        <taxon>Bacillati</taxon>
        <taxon>Actinomycetota</taxon>
        <taxon>Actinomycetes</taxon>
        <taxon>Micrococcales</taxon>
        <taxon>Microbacteriaceae</taxon>
        <taxon>Microbacterium</taxon>
    </lineage>
</organism>
<accession>A0ABS4WND2</accession>
<dbReference type="RefSeq" id="WP_210097036.1">
    <property type="nucleotide sequence ID" value="NZ_BAAAIO010000001.1"/>
</dbReference>
<gene>
    <name evidence="4" type="ORF">JOF42_001209</name>
</gene>
<feature type="chain" id="PRO_5045481723" evidence="2">
    <location>
        <begin position="29"/>
        <end position="300"/>
    </location>
</feature>
<evidence type="ECO:0000256" key="2">
    <source>
        <dbReference type="SAM" id="SignalP"/>
    </source>
</evidence>
<keyword evidence="5" id="KW-1185">Reference proteome</keyword>
<evidence type="ECO:0000313" key="4">
    <source>
        <dbReference type="EMBL" id="MBP2377714.1"/>
    </source>
</evidence>
<proteinExistence type="predicted"/>
<dbReference type="PANTHER" id="PTHR35936">
    <property type="entry name" value="MEMBRANE-BOUND LYTIC MUREIN TRANSGLYCOSYLASE F"/>
    <property type="match status" value="1"/>
</dbReference>
<name>A0ABS4WND2_9MICO</name>
<reference evidence="4 5" key="1">
    <citation type="submission" date="2021-03" db="EMBL/GenBank/DDBJ databases">
        <title>Sequencing the genomes of 1000 actinobacteria strains.</title>
        <authorList>
            <person name="Klenk H.-P."/>
        </authorList>
    </citation>
    <scope>NUCLEOTIDE SEQUENCE [LARGE SCALE GENOMIC DNA]</scope>
    <source>
        <strain evidence="4 5">DSM 13468</strain>
    </source>
</reference>
<protein>
    <submittedName>
        <fullName evidence="4">Polar amino acid transport system substrate-binding protein</fullName>
    </submittedName>
</protein>
<dbReference type="SUPFAM" id="SSF53850">
    <property type="entry name" value="Periplasmic binding protein-like II"/>
    <property type="match status" value="1"/>
</dbReference>
<dbReference type="Proteomes" id="UP000703720">
    <property type="component" value="Unassembled WGS sequence"/>
</dbReference>
<keyword evidence="1 2" id="KW-0732">Signal</keyword>
<feature type="signal peptide" evidence="2">
    <location>
        <begin position="1"/>
        <end position="28"/>
    </location>
</feature>
<dbReference type="EMBL" id="JAGIOA010000001">
    <property type="protein sequence ID" value="MBP2377714.1"/>
    <property type="molecule type" value="Genomic_DNA"/>
</dbReference>
<comment type="caution">
    <text evidence="4">The sequence shown here is derived from an EMBL/GenBank/DDBJ whole genome shotgun (WGS) entry which is preliminary data.</text>
</comment>
<dbReference type="InterPro" id="IPR001638">
    <property type="entry name" value="Solute-binding_3/MltF_N"/>
</dbReference>
<evidence type="ECO:0000313" key="5">
    <source>
        <dbReference type="Proteomes" id="UP000703720"/>
    </source>
</evidence>
<evidence type="ECO:0000256" key="1">
    <source>
        <dbReference type="ARBA" id="ARBA00022729"/>
    </source>
</evidence>
<sequence>MNSTHAFRRRSMTTVAMLGAAILLGGCAAQGTTEPPADEITMKPVADAVALLPDALQDGGTLRVAIPTNEPPTQFYREGTQEMTGINPDIARLIAGALGLDLEIDVTTFDTIIPGMSAGRYDLTVSSMTPTEERMKQLDFVDYVQMGSALAVPTGNPQDLSFDGLCGKRVAVLKGSYQLTVNVPGLDQACQDAGEKPLDILQFQDTRQAVSALLSDRADVVYADSPILGYAVSQDSKLEVGDENDFAPVAVGIPHDAGTLDAIAAALDAVIASPEYEKLLADYGLESMAVTDARVNVAQG</sequence>
<dbReference type="SMART" id="SM00062">
    <property type="entry name" value="PBPb"/>
    <property type="match status" value="1"/>
</dbReference>
<evidence type="ECO:0000259" key="3">
    <source>
        <dbReference type="SMART" id="SM00062"/>
    </source>
</evidence>
<dbReference type="Gene3D" id="3.40.190.10">
    <property type="entry name" value="Periplasmic binding protein-like II"/>
    <property type="match status" value="2"/>
</dbReference>
<dbReference type="PANTHER" id="PTHR35936:SF17">
    <property type="entry name" value="ARGININE-BINDING EXTRACELLULAR PROTEIN ARTP"/>
    <property type="match status" value="1"/>
</dbReference>
<dbReference type="Pfam" id="PF00497">
    <property type="entry name" value="SBP_bac_3"/>
    <property type="match status" value="1"/>
</dbReference>
<feature type="domain" description="Solute-binding protein family 3/N-terminal" evidence="3">
    <location>
        <begin position="61"/>
        <end position="287"/>
    </location>
</feature>